<evidence type="ECO:0000256" key="3">
    <source>
        <dbReference type="ARBA" id="ARBA00022694"/>
    </source>
</evidence>
<dbReference type="SUPFAM" id="SSF89550">
    <property type="entry name" value="PHP domain-like"/>
    <property type="match status" value="1"/>
</dbReference>
<evidence type="ECO:0000313" key="5">
    <source>
        <dbReference type="EMBL" id="ODQ79210.1"/>
    </source>
</evidence>
<dbReference type="Proteomes" id="UP000094336">
    <property type="component" value="Unassembled WGS sequence"/>
</dbReference>
<dbReference type="GO" id="GO:0005655">
    <property type="term" value="C:nucleolar ribonuclease P complex"/>
    <property type="evidence" value="ECO:0007669"/>
    <property type="project" value="EnsemblFungi"/>
</dbReference>
<dbReference type="Gene3D" id="3.20.20.140">
    <property type="entry name" value="Metal-dependent hydrolases"/>
    <property type="match status" value="1"/>
</dbReference>
<dbReference type="GO" id="GO:0004526">
    <property type="term" value="F:ribonuclease P activity"/>
    <property type="evidence" value="ECO:0007669"/>
    <property type="project" value="EnsemblFungi"/>
</dbReference>
<dbReference type="OrthoDB" id="17948at2759"/>
<dbReference type="STRING" id="984486.A0A1E3QNJ0"/>
<dbReference type="GeneID" id="30149721"/>
<evidence type="ECO:0000313" key="6">
    <source>
        <dbReference type="Proteomes" id="UP000094336"/>
    </source>
</evidence>
<dbReference type="Pfam" id="PF01876">
    <property type="entry name" value="RNase_P_p30"/>
    <property type="match status" value="1"/>
</dbReference>
<comment type="similarity">
    <text evidence="2">Belongs to the eukaryotic/archaeal RNase P protein component 3 family.</text>
</comment>
<keyword evidence="6" id="KW-1185">Reference proteome</keyword>
<dbReference type="RefSeq" id="XP_018984538.1">
    <property type="nucleotide sequence ID" value="XM_019131868.1"/>
</dbReference>
<feature type="region of interest" description="Disordered" evidence="4">
    <location>
        <begin position="272"/>
        <end position="293"/>
    </location>
</feature>
<proteinExistence type="inferred from homology"/>
<dbReference type="GO" id="GO:0005829">
    <property type="term" value="C:cytosol"/>
    <property type="evidence" value="ECO:0007669"/>
    <property type="project" value="EnsemblFungi"/>
</dbReference>
<dbReference type="GO" id="GO:0000294">
    <property type="term" value="P:nuclear-transcribed mRNA catabolic process, RNase MRP-dependent"/>
    <property type="evidence" value="ECO:0007669"/>
    <property type="project" value="EnsemblFungi"/>
</dbReference>
<dbReference type="PANTHER" id="PTHR13031">
    <property type="entry name" value="RIBONUCLEASE P SUBUNIT P30"/>
    <property type="match status" value="1"/>
</dbReference>
<gene>
    <name evidence="5" type="ORF">BABINDRAFT_38312</name>
</gene>
<dbReference type="InterPro" id="IPR002738">
    <property type="entry name" value="RNase_P_p30"/>
</dbReference>
<dbReference type="AlphaFoldDB" id="A0A1E3QNJ0"/>
<sequence length="293" mass="31894">MLFDLNVPWPQTTFTAPPTAQAIVTLKNTLAMLEELGYTHVALNFIVEQGAKIPQNPNPIDLSLVGEFQTRLNLFTRVTLLIDDPSQGQGVAKLSSAFDIVAVCPRTEKALLLAVTNLDIDIITFNYAERLPCFLRHKTVGAAIEKGIKFEVVYSPAIAGPAGYADGVTVSTAALQSRRQFFNNAASIIRASRSRGLVLSSGAASPLQCRGSFDVCNLLILLDLDHSRCKAAMTEVPSKVVLSGRLRGQSYKQTVIVGQYESLRATIDAPKRRKLGDTPSGNLMKRQKELAKH</sequence>
<dbReference type="GO" id="GO:0003723">
    <property type="term" value="F:RNA binding"/>
    <property type="evidence" value="ECO:0007669"/>
    <property type="project" value="EnsemblFungi"/>
</dbReference>
<dbReference type="InterPro" id="IPR016195">
    <property type="entry name" value="Pol/histidinol_Pase-like"/>
</dbReference>
<evidence type="ECO:0000256" key="1">
    <source>
        <dbReference type="ARBA" id="ARBA00004123"/>
    </source>
</evidence>
<dbReference type="GO" id="GO:0000460">
    <property type="term" value="P:maturation of 5.8S rRNA"/>
    <property type="evidence" value="ECO:0007669"/>
    <property type="project" value="EnsemblFungi"/>
</dbReference>
<dbReference type="GO" id="GO:0000172">
    <property type="term" value="C:ribonuclease MRP complex"/>
    <property type="evidence" value="ECO:0007669"/>
    <property type="project" value="EnsemblFungi"/>
</dbReference>
<evidence type="ECO:0000256" key="4">
    <source>
        <dbReference type="SAM" id="MobiDB-lite"/>
    </source>
</evidence>
<keyword evidence="3" id="KW-0819">tRNA processing</keyword>
<dbReference type="EMBL" id="KV454433">
    <property type="protein sequence ID" value="ODQ79210.1"/>
    <property type="molecule type" value="Genomic_DNA"/>
</dbReference>
<dbReference type="PANTHER" id="PTHR13031:SF0">
    <property type="entry name" value="RIBONUCLEASE P PROTEIN SUBUNIT P30"/>
    <property type="match status" value="1"/>
</dbReference>
<comment type="subcellular location">
    <subcellularLocation>
        <location evidence="1">Nucleus</location>
    </subcellularLocation>
</comment>
<accession>A0A1E3QNJ0</accession>
<dbReference type="GO" id="GO:0034965">
    <property type="term" value="P:intronic box C/D snoRNA processing"/>
    <property type="evidence" value="ECO:0007669"/>
    <property type="project" value="EnsemblFungi"/>
</dbReference>
<dbReference type="GO" id="GO:0001682">
    <property type="term" value="P:tRNA 5'-leader removal"/>
    <property type="evidence" value="ECO:0007669"/>
    <property type="project" value="EnsemblFungi"/>
</dbReference>
<protein>
    <recommendedName>
        <fullName evidence="7">PHP domain-like protein</fullName>
    </recommendedName>
</protein>
<dbReference type="GO" id="GO:0000171">
    <property type="term" value="F:ribonuclease MRP activity"/>
    <property type="evidence" value="ECO:0007669"/>
    <property type="project" value="EnsemblFungi"/>
</dbReference>
<name>A0A1E3QNJ0_9ASCO</name>
<evidence type="ECO:0000256" key="2">
    <source>
        <dbReference type="ARBA" id="ARBA00007331"/>
    </source>
</evidence>
<reference evidence="6" key="1">
    <citation type="submission" date="2016-05" db="EMBL/GenBank/DDBJ databases">
        <title>Comparative genomics of biotechnologically important yeasts.</title>
        <authorList>
            <consortium name="DOE Joint Genome Institute"/>
            <person name="Riley R."/>
            <person name="Haridas S."/>
            <person name="Wolfe K.H."/>
            <person name="Lopes M.R."/>
            <person name="Hittinger C.T."/>
            <person name="Goker M."/>
            <person name="Salamov A."/>
            <person name="Wisecaver J."/>
            <person name="Long T.M."/>
            <person name="Aerts A.L."/>
            <person name="Barry K."/>
            <person name="Choi C."/>
            <person name="Clum A."/>
            <person name="Coughlan A.Y."/>
            <person name="Deshpande S."/>
            <person name="Douglass A.P."/>
            <person name="Hanson S.J."/>
            <person name="Klenk H.-P."/>
            <person name="Labutti K."/>
            <person name="Lapidus A."/>
            <person name="Lindquist E."/>
            <person name="Lipzen A."/>
            <person name="Meier-Kolthoff J.P."/>
            <person name="Ohm R.A."/>
            <person name="Otillar R.P."/>
            <person name="Pangilinan J."/>
            <person name="Peng Y."/>
            <person name="Rokas A."/>
            <person name="Rosa C.A."/>
            <person name="Scheuner C."/>
            <person name="Sibirny A.A."/>
            <person name="Slot J.C."/>
            <person name="Stielow J.B."/>
            <person name="Sun H."/>
            <person name="Kurtzman C.P."/>
            <person name="Blackwell M."/>
            <person name="Grigoriev I.V."/>
            <person name="Jeffries T.W."/>
        </authorList>
    </citation>
    <scope>NUCLEOTIDE SEQUENCE [LARGE SCALE GENOMIC DNA]</scope>
    <source>
        <strain evidence="6">NRRL Y-12698</strain>
    </source>
</reference>
<evidence type="ECO:0008006" key="7">
    <source>
        <dbReference type="Google" id="ProtNLM"/>
    </source>
</evidence>
<organism evidence="5 6">
    <name type="scientific">Babjeviella inositovora NRRL Y-12698</name>
    <dbReference type="NCBI Taxonomy" id="984486"/>
    <lineage>
        <taxon>Eukaryota</taxon>
        <taxon>Fungi</taxon>
        <taxon>Dikarya</taxon>
        <taxon>Ascomycota</taxon>
        <taxon>Saccharomycotina</taxon>
        <taxon>Pichiomycetes</taxon>
        <taxon>Serinales incertae sedis</taxon>
        <taxon>Babjeviella</taxon>
    </lineage>
</organism>